<dbReference type="Pfam" id="PF09956">
    <property type="entry name" value="Phage_cement_2"/>
    <property type="match status" value="1"/>
</dbReference>
<gene>
    <name evidence="1" type="ORF">GCM10011360_04400</name>
</gene>
<keyword evidence="2" id="KW-1185">Reference proteome</keyword>
<accession>A0A917EAR8</accession>
<dbReference type="InterPro" id="IPR011231">
    <property type="entry name" value="Phage_VT1-Sakai_H0018"/>
</dbReference>
<evidence type="ECO:0000313" key="1">
    <source>
        <dbReference type="EMBL" id="GGE18756.1"/>
    </source>
</evidence>
<dbReference type="RefSeq" id="WP_188475997.1">
    <property type="nucleotide sequence ID" value="NZ_BMFJ01000001.1"/>
</dbReference>
<evidence type="ECO:0008006" key="3">
    <source>
        <dbReference type="Google" id="ProtNLM"/>
    </source>
</evidence>
<name>A0A917EAR8_9RHOB</name>
<dbReference type="AlphaFoldDB" id="A0A917EAR8"/>
<evidence type="ECO:0000313" key="2">
    <source>
        <dbReference type="Proteomes" id="UP000612855"/>
    </source>
</evidence>
<reference evidence="2" key="1">
    <citation type="journal article" date="2019" name="Int. J. Syst. Evol. Microbiol.">
        <title>The Global Catalogue of Microorganisms (GCM) 10K type strain sequencing project: providing services to taxonomists for standard genome sequencing and annotation.</title>
        <authorList>
            <consortium name="The Broad Institute Genomics Platform"/>
            <consortium name="The Broad Institute Genome Sequencing Center for Infectious Disease"/>
            <person name="Wu L."/>
            <person name="Ma J."/>
        </authorList>
    </citation>
    <scope>NUCLEOTIDE SEQUENCE [LARGE SCALE GENOMIC DNA]</scope>
    <source>
        <strain evidence="2">CGMCC 1.12664</strain>
    </source>
</reference>
<dbReference type="EMBL" id="BMFJ01000001">
    <property type="protein sequence ID" value="GGE18756.1"/>
    <property type="molecule type" value="Genomic_DNA"/>
</dbReference>
<protein>
    <recommendedName>
        <fullName evidence="3">DUF2190 family protein</fullName>
    </recommendedName>
</protein>
<comment type="caution">
    <text evidence="1">The sequence shown here is derived from an EMBL/GenBank/DDBJ whole genome shotgun (WGS) entry which is preliminary data.</text>
</comment>
<sequence>MKTYVQPGDRINVTAAAAASAGDGVLIGTHLFGVAFGDAGIGDTLVLATTGVFTLPKVSTDVFVVGAPVYFDAAAGVVTTDDDTSANPQVGIAVTAAGNPSSSVNVRLTAVTYLPDAA</sequence>
<proteinExistence type="predicted"/>
<organism evidence="1 2">
    <name type="scientific">Primorskyibacter flagellatus</name>
    <dbReference type="NCBI Taxonomy" id="1387277"/>
    <lineage>
        <taxon>Bacteria</taxon>
        <taxon>Pseudomonadati</taxon>
        <taxon>Pseudomonadota</taxon>
        <taxon>Alphaproteobacteria</taxon>
        <taxon>Rhodobacterales</taxon>
        <taxon>Roseobacteraceae</taxon>
        <taxon>Primorskyibacter</taxon>
    </lineage>
</organism>
<dbReference type="Proteomes" id="UP000612855">
    <property type="component" value="Unassembled WGS sequence"/>
</dbReference>
<dbReference type="PIRSF" id="PIRSF030771">
    <property type="entry name" value="UCP030771"/>
    <property type="match status" value="1"/>
</dbReference>